<keyword evidence="5" id="KW-0255">Endonuclease</keyword>
<dbReference type="PANTHER" id="PTHR30408:SF12">
    <property type="entry name" value="TYPE I RESTRICTION ENZYME MJAVIII SPECIFICITY SUBUNIT"/>
    <property type="match status" value="1"/>
</dbReference>
<dbReference type="EMBL" id="JAGJCB010000015">
    <property type="protein sequence ID" value="MBP0904956.1"/>
    <property type="molecule type" value="Genomic_DNA"/>
</dbReference>
<evidence type="ECO:0000256" key="3">
    <source>
        <dbReference type="ARBA" id="ARBA00023125"/>
    </source>
</evidence>
<dbReference type="Pfam" id="PF01420">
    <property type="entry name" value="Methylase_S"/>
    <property type="match status" value="2"/>
</dbReference>
<organism evidence="5 6">
    <name type="scientific">Mariniflexile gromovii</name>
    <dbReference type="NCBI Taxonomy" id="362523"/>
    <lineage>
        <taxon>Bacteria</taxon>
        <taxon>Pseudomonadati</taxon>
        <taxon>Bacteroidota</taxon>
        <taxon>Flavobacteriia</taxon>
        <taxon>Flavobacteriales</taxon>
        <taxon>Flavobacteriaceae</taxon>
        <taxon>Mariniflexile</taxon>
    </lineage>
</organism>
<dbReference type="CDD" id="cd17517">
    <property type="entry name" value="RMtype1_S_EcoKI_StySPI-TRD2-CR2_like"/>
    <property type="match status" value="1"/>
</dbReference>
<keyword evidence="2" id="KW-0680">Restriction system</keyword>
<sequence>MNIRKIIPKDWDLVNLSDLTNLITKGTTPTTNGFSYLEEGVNFVKVESIHSNGNFIPSMFAHVGNDCHDSFKRSQLSEGDILFTIAGALGRSAIVTKEILPANTNQAVAIIRLKNFEYKEYIYHYLRGNHIKTLIEKINVSTAQANLSLGQINKFSIPLPPLPEQQKIADILSTVDAKIEVIDQQITETQALKKGLMQRLLTKGIGPTQFKDSPLGKIPVSWEVVKIGDLLEFKNGLNKGKEFFGIGIPIVNYMDVFRNNSLNLQMLKGRVDVDKSEKERFNVKKGDVFFTRTSETVEEIGFSACFTGDVDEAVFSGFILRARPINDKLDLYFKKYCFDSYLTRKEIISKSTYTTRALTNGTILSNVLILLPPKLEQQKIAEILSSVDDKLEVLEEKKTHYQALKQGLMQQLLTGNIRVKV</sequence>
<feature type="domain" description="Type I restriction modification DNA specificity" evidence="4">
    <location>
        <begin position="219"/>
        <end position="398"/>
    </location>
</feature>
<evidence type="ECO:0000259" key="4">
    <source>
        <dbReference type="Pfam" id="PF01420"/>
    </source>
</evidence>
<dbReference type="Gene3D" id="3.90.220.20">
    <property type="entry name" value="DNA methylase specificity domains"/>
    <property type="match status" value="2"/>
</dbReference>
<comment type="similarity">
    <text evidence="1">Belongs to the type-I restriction system S methylase family.</text>
</comment>
<accession>A0ABS4BWI2</accession>
<dbReference type="Gene3D" id="1.10.287.1120">
    <property type="entry name" value="Bipartite methylase S protein"/>
    <property type="match status" value="1"/>
</dbReference>
<keyword evidence="6" id="KW-1185">Reference proteome</keyword>
<dbReference type="GO" id="GO:0004519">
    <property type="term" value="F:endonuclease activity"/>
    <property type="evidence" value="ECO:0007669"/>
    <property type="project" value="UniProtKB-KW"/>
</dbReference>
<keyword evidence="5" id="KW-0378">Hydrolase</keyword>
<dbReference type="EC" id="3.1.21.-" evidence="5"/>
<name>A0ABS4BWI2_9FLAO</name>
<dbReference type="RefSeq" id="WP_209655847.1">
    <property type="nucleotide sequence ID" value="NZ_JAGJCB010000015.1"/>
</dbReference>
<dbReference type="Proteomes" id="UP000670776">
    <property type="component" value="Unassembled WGS sequence"/>
</dbReference>
<evidence type="ECO:0000313" key="5">
    <source>
        <dbReference type="EMBL" id="MBP0904956.1"/>
    </source>
</evidence>
<gene>
    <name evidence="5" type="ORF">J8H85_14045</name>
</gene>
<dbReference type="InterPro" id="IPR044946">
    <property type="entry name" value="Restrct_endonuc_typeI_TRD_sf"/>
</dbReference>
<dbReference type="InterPro" id="IPR052021">
    <property type="entry name" value="Type-I_RS_S_subunit"/>
</dbReference>
<dbReference type="PANTHER" id="PTHR30408">
    <property type="entry name" value="TYPE-1 RESTRICTION ENZYME ECOKI SPECIFICITY PROTEIN"/>
    <property type="match status" value="1"/>
</dbReference>
<evidence type="ECO:0000256" key="2">
    <source>
        <dbReference type="ARBA" id="ARBA00022747"/>
    </source>
</evidence>
<protein>
    <submittedName>
        <fullName evidence="5">Restriction endonuclease subunit S</fullName>
        <ecNumber evidence="5">3.1.21.-</ecNumber>
    </submittedName>
</protein>
<feature type="domain" description="Type I restriction modification DNA specificity" evidence="4">
    <location>
        <begin position="8"/>
        <end position="187"/>
    </location>
</feature>
<evidence type="ECO:0000313" key="6">
    <source>
        <dbReference type="Proteomes" id="UP000670776"/>
    </source>
</evidence>
<dbReference type="SUPFAM" id="SSF116734">
    <property type="entry name" value="DNA methylase specificity domain"/>
    <property type="match status" value="2"/>
</dbReference>
<keyword evidence="3" id="KW-0238">DNA-binding</keyword>
<reference evidence="5 6" key="1">
    <citation type="submission" date="2021-04" db="EMBL/GenBank/DDBJ databases">
        <title>Mariniflexile gromovii gen. nov., sp. nov., a gliding bacterium isolated from the sea urchin Strongylocentrotus intermedius.</title>
        <authorList>
            <person name="Ko S."/>
            <person name="Le V."/>
            <person name="Ahn C.-Y."/>
            <person name="Oh H.-M."/>
        </authorList>
    </citation>
    <scope>NUCLEOTIDE SEQUENCE [LARGE SCALE GENOMIC DNA]</scope>
    <source>
        <strain evidence="5 6">KCTC 12570</strain>
    </source>
</reference>
<keyword evidence="5" id="KW-0540">Nuclease</keyword>
<comment type="caution">
    <text evidence="5">The sequence shown here is derived from an EMBL/GenBank/DDBJ whole genome shotgun (WGS) entry which is preliminary data.</text>
</comment>
<dbReference type="CDD" id="cd17246">
    <property type="entry name" value="RMtype1_S_SonII-TRD2-CR2_like"/>
    <property type="match status" value="1"/>
</dbReference>
<dbReference type="GO" id="GO:0016787">
    <property type="term" value="F:hydrolase activity"/>
    <property type="evidence" value="ECO:0007669"/>
    <property type="project" value="UniProtKB-KW"/>
</dbReference>
<dbReference type="InterPro" id="IPR000055">
    <property type="entry name" value="Restrct_endonuc_typeI_TRD"/>
</dbReference>
<evidence type="ECO:0000256" key="1">
    <source>
        <dbReference type="ARBA" id="ARBA00010923"/>
    </source>
</evidence>
<proteinExistence type="inferred from homology"/>